<organism evidence="1 2">
    <name type="scientific">Algoriphagus pacificus</name>
    <dbReference type="NCBI Taxonomy" id="2811234"/>
    <lineage>
        <taxon>Bacteria</taxon>
        <taxon>Pseudomonadati</taxon>
        <taxon>Bacteroidota</taxon>
        <taxon>Cytophagia</taxon>
        <taxon>Cytophagales</taxon>
        <taxon>Cyclobacteriaceae</taxon>
        <taxon>Algoriphagus</taxon>
    </lineage>
</organism>
<evidence type="ECO:0008006" key="3">
    <source>
        <dbReference type="Google" id="ProtNLM"/>
    </source>
</evidence>
<keyword evidence="2" id="KW-1185">Reference proteome</keyword>
<evidence type="ECO:0000313" key="1">
    <source>
        <dbReference type="EMBL" id="MBN7817794.1"/>
    </source>
</evidence>
<evidence type="ECO:0000313" key="2">
    <source>
        <dbReference type="Proteomes" id="UP000664480"/>
    </source>
</evidence>
<dbReference type="SUPFAM" id="SSF53448">
    <property type="entry name" value="Nucleotide-diphospho-sugar transferases"/>
    <property type="match status" value="1"/>
</dbReference>
<dbReference type="InterPro" id="IPR029044">
    <property type="entry name" value="Nucleotide-diphossugar_trans"/>
</dbReference>
<proteinExistence type="predicted"/>
<dbReference type="EMBL" id="JAFKCU010000007">
    <property type="protein sequence ID" value="MBN7817794.1"/>
    <property type="molecule type" value="Genomic_DNA"/>
</dbReference>
<name>A0ABS3CQ59_9BACT</name>
<dbReference type="InterPro" id="IPR051981">
    <property type="entry name" value="Glycosyltransf_32"/>
</dbReference>
<dbReference type="Pfam" id="PF05704">
    <property type="entry name" value="Caps_synth"/>
    <property type="match status" value="1"/>
</dbReference>
<reference evidence="1 2" key="1">
    <citation type="submission" date="2021-03" db="EMBL/GenBank/DDBJ databases">
        <title>novel species isolated from a fishpond in China.</title>
        <authorList>
            <person name="Lu H."/>
            <person name="Cai Z."/>
        </authorList>
    </citation>
    <scope>NUCLEOTIDE SEQUENCE [LARGE SCALE GENOMIC DNA]</scope>
    <source>
        <strain evidence="1 2">YJ13C</strain>
    </source>
</reference>
<comment type="caution">
    <text evidence="1">The sequence shown here is derived from an EMBL/GenBank/DDBJ whole genome shotgun (WGS) entry which is preliminary data.</text>
</comment>
<dbReference type="InterPro" id="IPR008441">
    <property type="entry name" value="AfumC-like_glycosyl_Trfase"/>
</dbReference>
<accession>A0ABS3CQ59</accession>
<dbReference type="Proteomes" id="UP000664480">
    <property type="component" value="Unassembled WGS sequence"/>
</dbReference>
<dbReference type="Gene3D" id="3.90.550.20">
    <property type="match status" value="1"/>
</dbReference>
<dbReference type="PANTHER" id="PTHR12042:SF21">
    <property type="entry name" value="ALPHA1,4-GALACTOSYLTRANSFERASE 1-RELATED"/>
    <property type="match status" value="1"/>
</dbReference>
<protein>
    <recommendedName>
        <fullName evidence="3">Glycosyltransferase sugar-binding region containing DXD motif-containing protein</fullName>
    </recommendedName>
</protein>
<gene>
    <name evidence="1" type="ORF">J0A69_20290</name>
</gene>
<sequence length="228" mass="26595">MKSFWHGKQLSSMHLACINSFLNLDIQYEIYTYSDISNIPDGVIVSDANEILKESFLFYDSKNSLASFSDLFRYSLLFLKGGVWVDIDFYCLPKFKTLSLDFPFFASEKTLSGDFIISNFIIYFSADHPIMLHLVQNCLRMLNELEVIPWGDFGSNLIYKVLDNYNLDCHVFNPLNFAPLNWFDLYDFNNKIKNLNWSKSYGIHLWNEVWSKENISIESFISKLNSGI</sequence>
<dbReference type="RefSeq" id="WP_206588461.1">
    <property type="nucleotide sequence ID" value="NZ_JAFKCU010000007.1"/>
</dbReference>
<dbReference type="PANTHER" id="PTHR12042">
    <property type="entry name" value="LACTOSYLCERAMIDE 4-ALPHA-GALACTOSYLTRANSFERASE ALPHA- 1,4-GALACTOSYLTRANSFERASE"/>
    <property type="match status" value="1"/>
</dbReference>